<evidence type="ECO:0000313" key="2">
    <source>
        <dbReference type="EnsemblMetazoa" id="PHUM399840-PA"/>
    </source>
</evidence>
<protein>
    <submittedName>
        <fullName evidence="1 2">Uncharacterized protein</fullName>
    </submittedName>
</protein>
<dbReference type="HOGENOM" id="CLU_1519665_0_0_1"/>
<evidence type="ECO:0000313" key="3">
    <source>
        <dbReference type="Proteomes" id="UP000009046"/>
    </source>
</evidence>
<reference evidence="1" key="1">
    <citation type="submission" date="2007-04" db="EMBL/GenBank/DDBJ databases">
        <title>Annotation of Pediculus humanus corporis strain USDA.</title>
        <authorList>
            <person name="Kirkness E."/>
            <person name="Hannick L."/>
            <person name="Hass B."/>
            <person name="Bruggner R."/>
            <person name="Lawson D."/>
            <person name="Bidwell S."/>
            <person name="Joardar V."/>
            <person name="Caler E."/>
            <person name="Walenz B."/>
            <person name="Inman J."/>
            <person name="Schobel S."/>
            <person name="Galinsky K."/>
            <person name="Amedeo P."/>
            <person name="Strausberg R."/>
        </authorList>
    </citation>
    <scope>NUCLEOTIDE SEQUENCE</scope>
    <source>
        <strain evidence="1">USDA</strain>
    </source>
</reference>
<dbReference type="RefSeq" id="XP_002428756.1">
    <property type="nucleotide sequence ID" value="XM_002428711.1"/>
</dbReference>
<name>E0VRL2_PEDHC</name>
<dbReference type="VEuPathDB" id="VectorBase:PHUM399840"/>
<accession>E0VRL2</accession>
<evidence type="ECO:0000313" key="1">
    <source>
        <dbReference type="EMBL" id="EEB16018.1"/>
    </source>
</evidence>
<reference evidence="2" key="3">
    <citation type="submission" date="2020-05" db="UniProtKB">
        <authorList>
            <consortium name="EnsemblMetazoa"/>
        </authorList>
    </citation>
    <scope>IDENTIFICATION</scope>
    <source>
        <strain evidence="2">USDA</strain>
    </source>
</reference>
<dbReference type="EMBL" id="DS235478">
    <property type="protein sequence ID" value="EEB16018.1"/>
    <property type="molecule type" value="Genomic_DNA"/>
</dbReference>
<dbReference type="EMBL" id="AAZO01004695">
    <property type="status" value="NOT_ANNOTATED_CDS"/>
    <property type="molecule type" value="Genomic_DNA"/>
</dbReference>
<sequence>MDATRCLDDIDPDFKYTDANVSHSWIINYPDKLKPSPETLKISSKNETYTVPINRIPSTKGKRKKIMEAFFRKLITDETLAKYGMENDIVIEPYETDYSEHYKNPDDLPLPGENLSKNEKDKLIKDKSCSKKEVSKLEKIDELKLKYPLYLSTPLTFVSQITGKNNFRRSTPKTDEW</sequence>
<proteinExistence type="predicted"/>
<dbReference type="KEGG" id="phu:Phum_PHUM399840"/>
<gene>
    <name evidence="2" type="primary">8237933</name>
    <name evidence="1" type="ORF">Phum_PHUM399840</name>
</gene>
<dbReference type="InParanoid" id="E0VRL2"/>
<reference evidence="1" key="2">
    <citation type="submission" date="2007-04" db="EMBL/GenBank/DDBJ databases">
        <title>The genome of the human body louse.</title>
        <authorList>
            <consortium name="The Human Body Louse Genome Consortium"/>
            <person name="Kirkness E."/>
            <person name="Walenz B."/>
            <person name="Hass B."/>
            <person name="Bruggner R."/>
            <person name="Strausberg R."/>
        </authorList>
    </citation>
    <scope>NUCLEOTIDE SEQUENCE</scope>
    <source>
        <strain evidence="1">USDA</strain>
    </source>
</reference>
<dbReference type="AlphaFoldDB" id="E0VRL2"/>
<dbReference type="EnsemblMetazoa" id="PHUM399840-RA">
    <property type="protein sequence ID" value="PHUM399840-PA"/>
    <property type="gene ID" value="PHUM399840"/>
</dbReference>
<dbReference type="GeneID" id="8237933"/>
<dbReference type="Proteomes" id="UP000009046">
    <property type="component" value="Unassembled WGS sequence"/>
</dbReference>
<dbReference type="CTD" id="8237933"/>
<organism>
    <name type="scientific">Pediculus humanus subsp. corporis</name>
    <name type="common">Body louse</name>
    <dbReference type="NCBI Taxonomy" id="121224"/>
    <lineage>
        <taxon>Eukaryota</taxon>
        <taxon>Metazoa</taxon>
        <taxon>Ecdysozoa</taxon>
        <taxon>Arthropoda</taxon>
        <taxon>Hexapoda</taxon>
        <taxon>Insecta</taxon>
        <taxon>Pterygota</taxon>
        <taxon>Neoptera</taxon>
        <taxon>Paraneoptera</taxon>
        <taxon>Psocodea</taxon>
        <taxon>Troctomorpha</taxon>
        <taxon>Phthiraptera</taxon>
        <taxon>Anoplura</taxon>
        <taxon>Pediculidae</taxon>
        <taxon>Pediculus</taxon>
    </lineage>
</organism>
<keyword evidence="3" id="KW-1185">Reference proteome</keyword>